<evidence type="ECO:0000256" key="5">
    <source>
        <dbReference type="SAM" id="Phobius"/>
    </source>
</evidence>
<dbReference type="Gene3D" id="1.20.120.1630">
    <property type="match status" value="1"/>
</dbReference>
<dbReference type="PANTHER" id="PTHR43847">
    <property type="entry name" value="BLL3993 PROTEIN"/>
    <property type="match status" value="1"/>
</dbReference>
<proteinExistence type="predicted"/>
<gene>
    <name evidence="6" type="ORF">A9W98_20600</name>
</gene>
<dbReference type="GO" id="GO:0016020">
    <property type="term" value="C:membrane"/>
    <property type="evidence" value="ECO:0007669"/>
    <property type="project" value="UniProtKB-SubCell"/>
</dbReference>
<comment type="subcellular location">
    <subcellularLocation>
        <location evidence="1">Membrane</location>
        <topology evidence="1">Multi-pass membrane protein</topology>
    </subcellularLocation>
</comment>
<keyword evidence="2 5" id="KW-0812">Transmembrane</keyword>
<dbReference type="InterPro" id="IPR052527">
    <property type="entry name" value="Metal_cation-efflux_comp"/>
</dbReference>
<dbReference type="GO" id="GO:0004671">
    <property type="term" value="F:protein C-terminal S-isoprenylcysteine carboxyl O-methyltransferase activity"/>
    <property type="evidence" value="ECO:0007669"/>
    <property type="project" value="InterPro"/>
</dbReference>
<dbReference type="Proteomes" id="UP000093757">
    <property type="component" value="Unassembled WGS sequence"/>
</dbReference>
<dbReference type="PANTHER" id="PTHR43847:SF1">
    <property type="entry name" value="BLL3993 PROTEIN"/>
    <property type="match status" value="1"/>
</dbReference>
<evidence type="ECO:0008006" key="8">
    <source>
        <dbReference type="Google" id="ProtNLM"/>
    </source>
</evidence>
<feature type="transmembrane region" description="Helical" evidence="5">
    <location>
        <begin position="14"/>
        <end position="33"/>
    </location>
</feature>
<dbReference type="Pfam" id="PF04140">
    <property type="entry name" value="ICMT"/>
    <property type="match status" value="1"/>
</dbReference>
<reference evidence="6 7" key="1">
    <citation type="submission" date="2016-06" db="EMBL/GenBank/DDBJ databases">
        <authorList>
            <person name="Kjaerup R.B."/>
            <person name="Dalgaard T.S."/>
            <person name="Juul-Madsen H.R."/>
        </authorList>
    </citation>
    <scope>NUCLEOTIDE SEQUENCE [LARGE SCALE GENOMIC DNA]</scope>
    <source>
        <strain evidence="6 7">1245752.6</strain>
    </source>
</reference>
<evidence type="ECO:0000256" key="2">
    <source>
        <dbReference type="ARBA" id="ARBA00022692"/>
    </source>
</evidence>
<keyword evidence="4 5" id="KW-0472">Membrane</keyword>
<comment type="caution">
    <text evidence="6">The sequence shown here is derived from an EMBL/GenBank/DDBJ whole genome shotgun (WGS) entry which is preliminary data.</text>
</comment>
<dbReference type="InterPro" id="IPR007269">
    <property type="entry name" value="ICMT_MeTrfase"/>
</dbReference>
<feature type="transmembrane region" description="Helical" evidence="5">
    <location>
        <begin position="164"/>
        <end position="186"/>
    </location>
</feature>
<dbReference type="RefSeq" id="WP_065134371.1">
    <property type="nucleotide sequence ID" value="NZ_MAEM01000295.1"/>
</dbReference>
<evidence type="ECO:0000313" key="6">
    <source>
        <dbReference type="EMBL" id="OBS01362.1"/>
    </source>
</evidence>
<name>A0A1A6BG70_MYCGO</name>
<sequence length="216" mass="22983">MRNYAPAEPGTDRLVTHILRALLTLTILALAGAAATQAMGGRSAAAVLGVVYLAWVLTEARFTAGSPTRSAAEHHTLIPYATARVTTALVAAYSAPAASVPVSFLLTGMFFAGIALRAWSIRELGSAYSHRVVRIDDGGLVCSGPYRVLRHPAYAGMLIANIGYVGYFASPAGIIALTLLVAAILWRIRVEERVLLGSPGYREFSCSRDRLVPGVW</sequence>
<dbReference type="EMBL" id="MAEM01000295">
    <property type="protein sequence ID" value="OBS01362.1"/>
    <property type="molecule type" value="Genomic_DNA"/>
</dbReference>
<keyword evidence="3 5" id="KW-1133">Transmembrane helix</keyword>
<evidence type="ECO:0000256" key="4">
    <source>
        <dbReference type="ARBA" id="ARBA00023136"/>
    </source>
</evidence>
<evidence type="ECO:0000313" key="7">
    <source>
        <dbReference type="Proteomes" id="UP000093757"/>
    </source>
</evidence>
<organism evidence="6 7">
    <name type="scientific">Mycobacterium gordonae</name>
    <dbReference type="NCBI Taxonomy" id="1778"/>
    <lineage>
        <taxon>Bacteria</taxon>
        <taxon>Bacillati</taxon>
        <taxon>Actinomycetota</taxon>
        <taxon>Actinomycetes</taxon>
        <taxon>Mycobacteriales</taxon>
        <taxon>Mycobacteriaceae</taxon>
        <taxon>Mycobacterium</taxon>
    </lineage>
</organism>
<feature type="transmembrane region" description="Helical" evidence="5">
    <location>
        <begin position="102"/>
        <end position="121"/>
    </location>
</feature>
<protein>
    <recommendedName>
        <fullName evidence="8">Isoprenylcysteine carboxylmethyltransferase family protein</fullName>
    </recommendedName>
</protein>
<evidence type="ECO:0000256" key="1">
    <source>
        <dbReference type="ARBA" id="ARBA00004141"/>
    </source>
</evidence>
<dbReference type="OrthoDB" id="9789029at2"/>
<evidence type="ECO:0000256" key="3">
    <source>
        <dbReference type="ARBA" id="ARBA00022989"/>
    </source>
</evidence>
<dbReference type="AlphaFoldDB" id="A0A1A6BG70"/>
<accession>A0A1A6BG70</accession>